<reference evidence="1" key="1">
    <citation type="submission" date="2019-10" db="EMBL/GenBank/DDBJ databases">
        <authorList>
            <consortium name="DOE Joint Genome Institute"/>
            <person name="Kuo A."/>
            <person name="Miyauchi S."/>
            <person name="Kiss E."/>
            <person name="Drula E."/>
            <person name="Kohler A."/>
            <person name="Sanchez-Garcia M."/>
            <person name="Andreopoulos B."/>
            <person name="Barry K.W."/>
            <person name="Bonito G."/>
            <person name="Buee M."/>
            <person name="Carver A."/>
            <person name="Chen C."/>
            <person name="Cichocki N."/>
            <person name="Clum A."/>
            <person name="Culley D."/>
            <person name="Crous P.W."/>
            <person name="Fauchery L."/>
            <person name="Girlanda M."/>
            <person name="Hayes R."/>
            <person name="Keri Z."/>
            <person name="Labutti K."/>
            <person name="Lipzen A."/>
            <person name="Lombard V."/>
            <person name="Magnuson J."/>
            <person name="Maillard F."/>
            <person name="Morin E."/>
            <person name="Murat C."/>
            <person name="Nolan M."/>
            <person name="Ohm R."/>
            <person name="Pangilinan J."/>
            <person name="Pereira M."/>
            <person name="Perotto S."/>
            <person name="Peter M."/>
            <person name="Riley R."/>
            <person name="Sitrit Y."/>
            <person name="Stielow B."/>
            <person name="Szollosi G."/>
            <person name="Zifcakova L."/>
            <person name="Stursova M."/>
            <person name="Spatafora J.W."/>
            <person name="Tedersoo L."/>
            <person name="Vaario L.-M."/>
            <person name="Yamada A."/>
            <person name="Yan M."/>
            <person name="Wang P."/>
            <person name="Xu J."/>
            <person name="Bruns T."/>
            <person name="Baldrian P."/>
            <person name="Vilgalys R."/>
            <person name="Henrissat B."/>
            <person name="Grigoriev I.V."/>
            <person name="Hibbett D."/>
            <person name="Nagy L.G."/>
            <person name="Martin F.M."/>
        </authorList>
    </citation>
    <scope>NUCLEOTIDE SEQUENCE</scope>
    <source>
        <strain evidence="1">P2</strain>
    </source>
</reference>
<comment type="caution">
    <text evidence="1">The sequence shown here is derived from an EMBL/GenBank/DDBJ whole genome shotgun (WGS) entry which is preliminary data.</text>
</comment>
<dbReference type="Proteomes" id="UP000886501">
    <property type="component" value="Unassembled WGS sequence"/>
</dbReference>
<accession>A0ACB6Z578</accession>
<reference evidence="1" key="2">
    <citation type="journal article" date="2020" name="Nat. Commun.">
        <title>Large-scale genome sequencing of mycorrhizal fungi provides insights into the early evolution of symbiotic traits.</title>
        <authorList>
            <person name="Miyauchi S."/>
            <person name="Kiss E."/>
            <person name="Kuo A."/>
            <person name="Drula E."/>
            <person name="Kohler A."/>
            <person name="Sanchez-Garcia M."/>
            <person name="Morin E."/>
            <person name="Andreopoulos B."/>
            <person name="Barry K.W."/>
            <person name="Bonito G."/>
            <person name="Buee M."/>
            <person name="Carver A."/>
            <person name="Chen C."/>
            <person name="Cichocki N."/>
            <person name="Clum A."/>
            <person name="Culley D."/>
            <person name="Crous P.W."/>
            <person name="Fauchery L."/>
            <person name="Girlanda M."/>
            <person name="Hayes R.D."/>
            <person name="Keri Z."/>
            <person name="LaButti K."/>
            <person name="Lipzen A."/>
            <person name="Lombard V."/>
            <person name="Magnuson J."/>
            <person name="Maillard F."/>
            <person name="Murat C."/>
            <person name="Nolan M."/>
            <person name="Ohm R.A."/>
            <person name="Pangilinan J."/>
            <person name="Pereira M.F."/>
            <person name="Perotto S."/>
            <person name="Peter M."/>
            <person name="Pfister S."/>
            <person name="Riley R."/>
            <person name="Sitrit Y."/>
            <person name="Stielow J.B."/>
            <person name="Szollosi G."/>
            <person name="Zifcakova L."/>
            <person name="Stursova M."/>
            <person name="Spatafora J.W."/>
            <person name="Tedersoo L."/>
            <person name="Vaario L.M."/>
            <person name="Yamada A."/>
            <person name="Yan M."/>
            <person name="Wang P."/>
            <person name="Xu J."/>
            <person name="Bruns T."/>
            <person name="Baldrian P."/>
            <person name="Vilgalys R."/>
            <person name="Dunand C."/>
            <person name="Henrissat B."/>
            <person name="Grigoriev I.V."/>
            <person name="Hibbett D."/>
            <person name="Nagy L.G."/>
            <person name="Martin F.M."/>
        </authorList>
    </citation>
    <scope>NUCLEOTIDE SEQUENCE</scope>
    <source>
        <strain evidence="1">P2</strain>
    </source>
</reference>
<protein>
    <submittedName>
        <fullName evidence="1">A1pp-domain-containing protein</fullName>
    </submittedName>
</protein>
<proteinExistence type="predicted"/>
<name>A0ACB6Z578_THEGA</name>
<organism evidence="1 2">
    <name type="scientific">Thelephora ganbajun</name>
    <name type="common">Ganba fungus</name>
    <dbReference type="NCBI Taxonomy" id="370292"/>
    <lineage>
        <taxon>Eukaryota</taxon>
        <taxon>Fungi</taxon>
        <taxon>Dikarya</taxon>
        <taxon>Basidiomycota</taxon>
        <taxon>Agaricomycotina</taxon>
        <taxon>Agaricomycetes</taxon>
        <taxon>Thelephorales</taxon>
        <taxon>Thelephoraceae</taxon>
        <taxon>Thelephora</taxon>
    </lineage>
</organism>
<dbReference type="EMBL" id="MU118114">
    <property type="protein sequence ID" value="KAF9644900.1"/>
    <property type="molecule type" value="Genomic_DNA"/>
</dbReference>
<evidence type="ECO:0000313" key="2">
    <source>
        <dbReference type="Proteomes" id="UP000886501"/>
    </source>
</evidence>
<gene>
    <name evidence="1" type="ORF">BDM02DRAFT_3209582</name>
</gene>
<keyword evidence="2" id="KW-1185">Reference proteome</keyword>
<evidence type="ECO:0000313" key="1">
    <source>
        <dbReference type="EMBL" id="KAF9644900.1"/>
    </source>
</evidence>
<sequence>MPLRLASIKTLQESYKASVLKAVKSPKHPHKAALLDRVSLWQGDITTLEIDSIVNAANNRLGVNGAIQSAAGRNLLKECLTLGGCETGFAKITKGYDLPAKHIIHAVGPVYSSRNVETKATQLRSCYKTSLEIAVQNDLKHIAFPSLSTGIFGYPIEDATHIALDTTRLFLDTPDGDKLDRVIFVVWSDKDRDVYRDLIPYYFPQEEEPTPTET</sequence>